<accession>A0A0V8JQ83</accession>
<organism evidence="1 2">
    <name type="scientific">Priestia veravalensis</name>
    <dbReference type="NCBI Taxonomy" id="1414648"/>
    <lineage>
        <taxon>Bacteria</taxon>
        <taxon>Bacillati</taxon>
        <taxon>Bacillota</taxon>
        <taxon>Bacilli</taxon>
        <taxon>Bacillales</taxon>
        <taxon>Bacillaceae</taxon>
        <taxon>Priestia</taxon>
    </lineage>
</organism>
<reference evidence="1 2" key="1">
    <citation type="submission" date="2015-11" db="EMBL/GenBank/DDBJ databases">
        <title>Bacillus caseinolyticus sp nov.</title>
        <authorList>
            <person name="Dastager S.G."/>
            <person name="Mawlankar R."/>
        </authorList>
    </citation>
    <scope>NUCLEOTIDE SEQUENCE [LARGE SCALE GENOMIC DNA]</scope>
    <source>
        <strain evidence="1 2">SGD-V-76</strain>
    </source>
</reference>
<dbReference type="EMBL" id="LNQP01000008">
    <property type="protein sequence ID" value="KSU89202.1"/>
    <property type="molecule type" value="Genomic_DNA"/>
</dbReference>
<gene>
    <name evidence="1" type="ORF">AS180_03480</name>
</gene>
<name>A0A0V8JQ83_9BACI</name>
<evidence type="ECO:0000313" key="1">
    <source>
        <dbReference type="EMBL" id="KSU89202.1"/>
    </source>
</evidence>
<protein>
    <submittedName>
        <fullName evidence="1">Uncharacterized protein</fullName>
    </submittedName>
</protein>
<proteinExistence type="predicted"/>
<dbReference type="Proteomes" id="UP000053681">
    <property type="component" value="Unassembled WGS sequence"/>
</dbReference>
<keyword evidence="2" id="KW-1185">Reference proteome</keyword>
<evidence type="ECO:0000313" key="2">
    <source>
        <dbReference type="Proteomes" id="UP000053681"/>
    </source>
</evidence>
<sequence length="66" mass="7782">MEKNWAVECWGNMGNTEIFYTRREAETYFRSIRKTLDSSKYIFTKDSIVDKNDSSNAVYLTNLSEL</sequence>
<comment type="caution">
    <text evidence="1">The sequence shown here is derived from an EMBL/GenBank/DDBJ whole genome shotgun (WGS) entry which is preliminary data.</text>
</comment>
<dbReference type="AlphaFoldDB" id="A0A0V8JQ83"/>